<evidence type="ECO:0000313" key="13">
    <source>
        <dbReference type="Proteomes" id="UP000823850"/>
    </source>
</evidence>
<accession>A0A9D2R9L8</accession>
<protein>
    <recommendedName>
        <fullName evidence="11">Purine nucleoside phosphorylase</fullName>
    </recommendedName>
</protein>
<evidence type="ECO:0000256" key="3">
    <source>
        <dbReference type="ARBA" id="ARBA00007353"/>
    </source>
</evidence>
<dbReference type="GO" id="GO:0017061">
    <property type="term" value="F:S-methyl-5-thioadenosine phosphorylase activity"/>
    <property type="evidence" value="ECO:0007669"/>
    <property type="project" value="UniProtKB-EC"/>
</dbReference>
<evidence type="ECO:0000256" key="11">
    <source>
        <dbReference type="RuleBase" id="RU361274"/>
    </source>
</evidence>
<comment type="catalytic activity">
    <reaction evidence="8">
        <text>adenosine + H2O + H(+) = inosine + NH4(+)</text>
        <dbReference type="Rhea" id="RHEA:24408"/>
        <dbReference type="ChEBI" id="CHEBI:15377"/>
        <dbReference type="ChEBI" id="CHEBI:15378"/>
        <dbReference type="ChEBI" id="CHEBI:16335"/>
        <dbReference type="ChEBI" id="CHEBI:17596"/>
        <dbReference type="ChEBI" id="CHEBI:28938"/>
        <dbReference type="EC" id="3.5.4.4"/>
    </reaction>
    <physiologicalReaction direction="left-to-right" evidence="8">
        <dbReference type="Rhea" id="RHEA:24409"/>
    </physiologicalReaction>
</comment>
<dbReference type="PANTHER" id="PTHR30616">
    <property type="entry name" value="UNCHARACTERIZED PROTEIN YFIH"/>
    <property type="match status" value="1"/>
</dbReference>
<reference evidence="12" key="1">
    <citation type="journal article" date="2021" name="PeerJ">
        <title>Extensive microbial diversity within the chicken gut microbiome revealed by metagenomics and culture.</title>
        <authorList>
            <person name="Gilroy R."/>
            <person name="Ravi A."/>
            <person name="Getino M."/>
            <person name="Pursley I."/>
            <person name="Horton D.L."/>
            <person name="Alikhan N.F."/>
            <person name="Baker D."/>
            <person name="Gharbi K."/>
            <person name="Hall N."/>
            <person name="Watson M."/>
            <person name="Adriaenssens E.M."/>
            <person name="Foster-Nyarko E."/>
            <person name="Jarju S."/>
            <person name="Secka A."/>
            <person name="Antonio M."/>
            <person name="Oren A."/>
            <person name="Chaudhuri R.R."/>
            <person name="La Ragione R."/>
            <person name="Hildebrand F."/>
            <person name="Pallen M.J."/>
        </authorList>
    </citation>
    <scope>NUCLEOTIDE SEQUENCE</scope>
    <source>
        <strain evidence="12">ChiW19-6364</strain>
    </source>
</reference>
<dbReference type="Gene3D" id="3.60.140.10">
    <property type="entry name" value="CNF1/YfiH-like putative cysteine hydrolases"/>
    <property type="match status" value="1"/>
</dbReference>
<comment type="function">
    <text evidence="2">Purine nucleoside enzyme that catalyzes the phosphorolysis of adenosine and inosine nucleosides, yielding D-ribose 1-phosphate and the respective free bases, adenine and hypoxanthine. Also catalyzes the phosphorolysis of S-methyl-5'-thioadenosine into adenine and S-methyl-5-thio-alpha-D-ribose 1-phosphate. Also has adenosine deaminase activity.</text>
</comment>
<gene>
    <name evidence="12" type="primary">pgeF</name>
    <name evidence="12" type="ORF">H9913_12755</name>
</gene>
<evidence type="ECO:0000256" key="8">
    <source>
        <dbReference type="ARBA" id="ARBA00047989"/>
    </source>
</evidence>
<evidence type="ECO:0000256" key="5">
    <source>
        <dbReference type="ARBA" id="ARBA00022723"/>
    </source>
</evidence>
<dbReference type="Pfam" id="PF02578">
    <property type="entry name" value="Cu-oxidase_4"/>
    <property type="match status" value="1"/>
</dbReference>
<sequence>MNIKWDKNTAEPMKVKEKHGTIYLQYPAFEKFPQIIHGFSTRLGGVSEGIYASMNLSFQRGDKEDAVLENYRRIADAIGFDLKKTVCSQQTHTTNIRLVKEEDGGKGILTPQDYHDIDGLISNVPGMTLATSFADCVPLFFVDPVHQAIGLAHSGWRGTAEKMAVHMVRAMGKEFGSRPQDLYAAIGPSICQECYEVSEDVAEVFQEKFSQYKKDRTLLYPGREKKYQLNLWRANELLFKESGIPEEHISFPGVCTCCNPEFLFSHRASHGKRGNMSAFLGLCL</sequence>
<dbReference type="GO" id="GO:0005507">
    <property type="term" value="F:copper ion binding"/>
    <property type="evidence" value="ECO:0007669"/>
    <property type="project" value="TreeGrafter"/>
</dbReference>
<reference evidence="12" key="2">
    <citation type="submission" date="2021-04" db="EMBL/GenBank/DDBJ databases">
        <authorList>
            <person name="Gilroy R."/>
        </authorList>
    </citation>
    <scope>NUCLEOTIDE SEQUENCE</scope>
    <source>
        <strain evidence="12">ChiW19-6364</strain>
    </source>
</reference>
<comment type="catalytic activity">
    <reaction evidence="9">
        <text>adenosine + phosphate = alpha-D-ribose 1-phosphate + adenine</text>
        <dbReference type="Rhea" id="RHEA:27642"/>
        <dbReference type="ChEBI" id="CHEBI:16335"/>
        <dbReference type="ChEBI" id="CHEBI:16708"/>
        <dbReference type="ChEBI" id="CHEBI:43474"/>
        <dbReference type="ChEBI" id="CHEBI:57720"/>
        <dbReference type="EC" id="2.4.2.1"/>
    </reaction>
    <physiologicalReaction direction="left-to-right" evidence="9">
        <dbReference type="Rhea" id="RHEA:27643"/>
    </physiologicalReaction>
</comment>
<comment type="catalytic activity">
    <reaction evidence="1">
        <text>inosine + phosphate = alpha-D-ribose 1-phosphate + hypoxanthine</text>
        <dbReference type="Rhea" id="RHEA:27646"/>
        <dbReference type="ChEBI" id="CHEBI:17368"/>
        <dbReference type="ChEBI" id="CHEBI:17596"/>
        <dbReference type="ChEBI" id="CHEBI:43474"/>
        <dbReference type="ChEBI" id="CHEBI:57720"/>
        <dbReference type="EC" id="2.4.2.1"/>
    </reaction>
    <physiologicalReaction direction="left-to-right" evidence="1">
        <dbReference type="Rhea" id="RHEA:27647"/>
    </physiologicalReaction>
</comment>
<organism evidence="12 13">
    <name type="scientific">Candidatus Blautia stercoripullorum</name>
    <dbReference type="NCBI Taxonomy" id="2838502"/>
    <lineage>
        <taxon>Bacteria</taxon>
        <taxon>Bacillati</taxon>
        <taxon>Bacillota</taxon>
        <taxon>Clostridia</taxon>
        <taxon>Lachnospirales</taxon>
        <taxon>Lachnospiraceae</taxon>
        <taxon>Blautia</taxon>
    </lineage>
</organism>
<evidence type="ECO:0000256" key="6">
    <source>
        <dbReference type="ARBA" id="ARBA00022801"/>
    </source>
</evidence>
<comment type="caution">
    <text evidence="12">The sequence shown here is derived from an EMBL/GenBank/DDBJ whole genome shotgun (WGS) entry which is preliminary data.</text>
</comment>
<dbReference type="EMBL" id="DWUX01000220">
    <property type="protein sequence ID" value="HJD40880.1"/>
    <property type="molecule type" value="Genomic_DNA"/>
</dbReference>
<evidence type="ECO:0000256" key="7">
    <source>
        <dbReference type="ARBA" id="ARBA00022833"/>
    </source>
</evidence>
<dbReference type="PANTHER" id="PTHR30616:SF2">
    <property type="entry name" value="PURINE NUCLEOSIDE PHOSPHORYLASE LACC1"/>
    <property type="match status" value="1"/>
</dbReference>
<comment type="similarity">
    <text evidence="3 11">Belongs to the purine nucleoside phosphorylase YfiH/LACC1 family.</text>
</comment>
<dbReference type="Proteomes" id="UP000823850">
    <property type="component" value="Unassembled WGS sequence"/>
</dbReference>
<keyword evidence="4" id="KW-0808">Transferase</keyword>
<proteinExistence type="inferred from homology"/>
<evidence type="ECO:0000313" key="12">
    <source>
        <dbReference type="EMBL" id="HJD40880.1"/>
    </source>
</evidence>
<dbReference type="InterPro" id="IPR038371">
    <property type="entry name" value="Cu_polyphenol_OxRdtase_sf"/>
</dbReference>
<dbReference type="NCBIfam" id="TIGR00726">
    <property type="entry name" value="peptidoglycan editing factor PgeF"/>
    <property type="match status" value="1"/>
</dbReference>
<comment type="catalytic activity">
    <reaction evidence="10">
        <text>S-methyl-5'-thioadenosine + phosphate = 5-(methylsulfanyl)-alpha-D-ribose 1-phosphate + adenine</text>
        <dbReference type="Rhea" id="RHEA:11852"/>
        <dbReference type="ChEBI" id="CHEBI:16708"/>
        <dbReference type="ChEBI" id="CHEBI:17509"/>
        <dbReference type="ChEBI" id="CHEBI:43474"/>
        <dbReference type="ChEBI" id="CHEBI:58533"/>
        <dbReference type="EC" id="2.4.2.28"/>
    </reaction>
    <physiologicalReaction direction="left-to-right" evidence="10">
        <dbReference type="Rhea" id="RHEA:11853"/>
    </physiologicalReaction>
</comment>
<keyword evidence="7" id="KW-0862">Zinc</keyword>
<dbReference type="InterPro" id="IPR011324">
    <property type="entry name" value="Cytotoxic_necrot_fac-like_cat"/>
</dbReference>
<dbReference type="SUPFAM" id="SSF64438">
    <property type="entry name" value="CNF1/YfiH-like putative cysteine hydrolases"/>
    <property type="match status" value="1"/>
</dbReference>
<dbReference type="InterPro" id="IPR003730">
    <property type="entry name" value="Cu_polyphenol_OxRdtase"/>
</dbReference>
<dbReference type="AlphaFoldDB" id="A0A9D2R9L8"/>
<evidence type="ECO:0000256" key="4">
    <source>
        <dbReference type="ARBA" id="ARBA00022679"/>
    </source>
</evidence>
<evidence type="ECO:0000256" key="9">
    <source>
        <dbReference type="ARBA" id="ARBA00048968"/>
    </source>
</evidence>
<name>A0A9D2R9L8_9FIRM</name>
<keyword evidence="5" id="KW-0479">Metal-binding</keyword>
<dbReference type="CDD" id="cd16833">
    <property type="entry name" value="YfiH"/>
    <property type="match status" value="1"/>
</dbReference>
<dbReference type="GO" id="GO:0016787">
    <property type="term" value="F:hydrolase activity"/>
    <property type="evidence" value="ECO:0007669"/>
    <property type="project" value="UniProtKB-KW"/>
</dbReference>
<keyword evidence="6" id="KW-0378">Hydrolase</keyword>
<evidence type="ECO:0000256" key="2">
    <source>
        <dbReference type="ARBA" id="ARBA00003215"/>
    </source>
</evidence>
<evidence type="ECO:0000256" key="10">
    <source>
        <dbReference type="ARBA" id="ARBA00049893"/>
    </source>
</evidence>
<evidence type="ECO:0000256" key="1">
    <source>
        <dbReference type="ARBA" id="ARBA00000553"/>
    </source>
</evidence>